<reference evidence="1" key="1">
    <citation type="submission" date="2014-11" db="EMBL/GenBank/DDBJ databases">
        <authorList>
            <person name="Amaro Gonzalez C."/>
        </authorList>
    </citation>
    <scope>NUCLEOTIDE SEQUENCE</scope>
</reference>
<evidence type="ECO:0000313" key="1">
    <source>
        <dbReference type="EMBL" id="JAH99455.1"/>
    </source>
</evidence>
<proteinExistence type="predicted"/>
<organism evidence="1">
    <name type="scientific">Anguilla anguilla</name>
    <name type="common">European freshwater eel</name>
    <name type="synonym">Muraena anguilla</name>
    <dbReference type="NCBI Taxonomy" id="7936"/>
    <lineage>
        <taxon>Eukaryota</taxon>
        <taxon>Metazoa</taxon>
        <taxon>Chordata</taxon>
        <taxon>Craniata</taxon>
        <taxon>Vertebrata</taxon>
        <taxon>Euteleostomi</taxon>
        <taxon>Actinopterygii</taxon>
        <taxon>Neopterygii</taxon>
        <taxon>Teleostei</taxon>
        <taxon>Anguilliformes</taxon>
        <taxon>Anguillidae</taxon>
        <taxon>Anguilla</taxon>
    </lineage>
</organism>
<dbReference type="EMBL" id="GBXM01009122">
    <property type="protein sequence ID" value="JAH99455.1"/>
    <property type="molecule type" value="Transcribed_RNA"/>
</dbReference>
<accession>A0A0E9XC84</accession>
<name>A0A0E9XC84_ANGAN</name>
<reference evidence="1" key="2">
    <citation type="journal article" date="2015" name="Fish Shellfish Immunol.">
        <title>Early steps in the European eel (Anguilla anguilla)-Vibrio vulnificus interaction in the gills: Role of the RtxA13 toxin.</title>
        <authorList>
            <person name="Callol A."/>
            <person name="Pajuelo D."/>
            <person name="Ebbesson L."/>
            <person name="Teles M."/>
            <person name="MacKenzie S."/>
            <person name="Amaro C."/>
        </authorList>
    </citation>
    <scope>NUCLEOTIDE SEQUENCE</scope>
</reference>
<dbReference type="AlphaFoldDB" id="A0A0E9XC84"/>
<protein>
    <submittedName>
        <fullName evidence="1">Uncharacterized protein</fullName>
    </submittedName>
</protein>
<sequence length="65" mass="7576">MKLSVFQRVCAILQCGRFTYCCVSVHGGSIICFKHQFTVKLEHRQHFSIGGILFYCTLTVRDVWY</sequence>